<name>A0A2H1VIW4_SPOFR</name>
<gene>
    <name evidence="1" type="ORF">SFRICE_031870</name>
</gene>
<proteinExistence type="predicted"/>
<protein>
    <submittedName>
        <fullName evidence="1">SFRICE_031870</fullName>
    </submittedName>
</protein>
<organism evidence="1">
    <name type="scientific">Spodoptera frugiperda</name>
    <name type="common">Fall armyworm</name>
    <dbReference type="NCBI Taxonomy" id="7108"/>
    <lineage>
        <taxon>Eukaryota</taxon>
        <taxon>Metazoa</taxon>
        <taxon>Ecdysozoa</taxon>
        <taxon>Arthropoda</taxon>
        <taxon>Hexapoda</taxon>
        <taxon>Insecta</taxon>
        <taxon>Pterygota</taxon>
        <taxon>Neoptera</taxon>
        <taxon>Endopterygota</taxon>
        <taxon>Lepidoptera</taxon>
        <taxon>Glossata</taxon>
        <taxon>Ditrysia</taxon>
        <taxon>Noctuoidea</taxon>
        <taxon>Noctuidae</taxon>
        <taxon>Amphipyrinae</taxon>
        <taxon>Spodoptera</taxon>
    </lineage>
</organism>
<sequence length="156" mass="17387">MEALMFDSLVRGKNHPMTSHALGEVKWSVRISLTKNYPVPSPAFQAGAPVNLLGSAQLFEDVEKCEIDKFLYRSVLQEARAPSIAIYCTGNRKRCSGDCYSIDTVMKGTQKLTRGIIAPSNRTSSNVDGELPKDVSMDIKASPHVYRFLYTHIYNL</sequence>
<evidence type="ECO:0000313" key="1">
    <source>
        <dbReference type="EMBL" id="SOQ40775.1"/>
    </source>
</evidence>
<dbReference type="AlphaFoldDB" id="A0A2H1VIW4"/>
<dbReference type="EMBL" id="ODYU01002818">
    <property type="protein sequence ID" value="SOQ40775.1"/>
    <property type="molecule type" value="Genomic_DNA"/>
</dbReference>
<accession>A0A2H1VIW4</accession>
<reference evidence="1" key="1">
    <citation type="submission" date="2016-07" db="EMBL/GenBank/DDBJ databases">
        <authorList>
            <person name="Bretaudeau A."/>
        </authorList>
    </citation>
    <scope>NUCLEOTIDE SEQUENCE</scope>
    <source>
        <strain evidence="1">Rice</strain>
        <tissue evidence="1">Whole body</tissue>
    </source>
</reference>